<dbReference type="EMBL" id="LUHQ01000001">
    <property type="protein sequence ID" value="OAP13561.1"/>
    <property type="molecule type" value="Genomic_DNA"/>
</dbReference>
<organism evidence="2 3">
    <name type="scientific">Arabidopsis thaliana</name>
    <name type="common">Mouse-ear cress</name>
    <dbReference type="NCBI Taxonomy" id="3702"/>
    <lineage>
        <taxon>Eukaryota</taxon>
        <taxon>Viridiplantae</taxon>
        <taxon>Streptophyta</taxon>
        <taxon>Embryophyta</taxon>
        <taxon>Tracheophyta</taxon>
        <taxon>Spermatophyta</taxon>
        <taxon>Magnoliopsida</taxon>
        <taxon>eudicotyledons</taxon>
        <taxon>Gunneridae</taxon>
        <taxon>Pentapetalae</taxon>
        <taxon>rosids</taxon>
        <taxon>malvids</taxon>
        <taxon>Brassicales</taxon>
        <taxon>Brassicaceae</taxon>
        <taxon>Camelineae</taxon>
        <taxon>Arabidopsis</taxon>
    </lineage>
</organism>
<reference evidence="2" key="2">
    <citation type="submission" date="2016-03" db="EMBL/GenBank/DDBJ databases">
        <title>Full-length assembly of Arabidopsis thaliana Ler reveals the complement of translocations and inversions.</title>
        <authorList>
            <person name="Zapata L."/>
            <person name="Schneeberger K."/>
            <person name="Ossowski S."/>
        </authorList>
    </citation>
    <scope>NUCLEOTIDE SEQUENCE [LARGE SCALE GENOMIC DNA]</scope>
    <source>
        <tissue evidence="2">Leaf</tissue>
    </source>
</reference>
<reference evidence="3" key="1">
    <citation type="journal article" date="2016" name="Proc. Natl. Acad. Sci. U.S.A.">
        <title>Chromosome-level assembly of Arabidopsis thaliana Ler reveals the extent of translocation and inversion polymorphisms.</title>
        <authorList>
            <person name="Zapata L."/>
            <person name="Ding J."/>
            <person name="Willing E.M."/>
            <person name="Hartwig B."/>
            <person name="Bezdan D."/>
            <person name="Jiao W.B."/>
            <person name="Patel V."/>
            <person name="Velikkakam James G."/>
            <person name="Koornneef M."/>
            <person name="Ossowski S."/>
            <person name="Schneeberger K."/>
        </authorList>
    </citation>
    <scope>NUCLEOTIDE SEQUENCE [LARGE SCALE GENOMIC DNA]</scope>
    <source>
        <strain evidence="3">cv. Landsberg erecta</strain>
    </source>
</reference>
<name>A0A178W763_ARATH</name>
<accession>A0A178W763</accession>
<sequence length="59" mass="6658">MAVSFPASAGFCSGGGWLLSSIVGFHSNDGWLNFRRVRQFLRRTRLALLYGYLLPFPFC</sequence>
<reference evidence="1 4" key="3">
    <citation type="submission" date="2019-12" db="EMBL/GenBank/DDBJ databases">
        <authorList>
            <person name="Jiao W.-B."/>
            <person name="Schneeberger K."/>
        </authorList>
    </citation>
    <scope>NUCLEOTIDE SEQUENCE [LARGE SCALE GENOMIC DNA]</scope>
    <source>
        <strain evidence="4">cv. C24</strain>
    </source>
</reference>
<evidence type="ECO:0000313" key="2">
    <source>
        <dbReference type="EMBL" id="OAP13561.1"/>
    </source>
</evidence>
<gene>
    <name evidence="2" type="ordered locus">AXX17_At1g22000</name>
    <name evidence="1" type="ORF">C24_LOCUS2147</name>
</gene>
<dbReference type="EMBL" id="CACSHJ010000087">
    <property type="protein sequence ID" value="CAA0227275.1"/>
    <property type="molecule type" value="Genomic_DNA"/>
</dbReference>
<dbReference type="Proteomes" id="UP000078284">
    <property type="component" value="Chromosome 1"/>
</dbReference>
<evidence type="ECO:0000313" key="1">
    <source>
        <dbReference type="EMBL" id="CAA0227275.1"/>
    </source>
</evidence>
<accession>A0A5S9VEJ4</accession>
<protein>
    <submittedName>
        <fullName evidence="2">Uncharacterized protein</fullName>
    </submittedName>
</protein>
<proteinExistence type="predicted"/>
<dbReference type="AlphaFoldDB" id="A0A178W763"/>
<evidence type="ECO:0000313" key="3">
    <source>
        <dbReference type="Proteomes" id="UP000078284"/>
    </source>
</evidence>
<dbReference type="Proteomes" id="UP000434276">
    <property type="component" value="Unassembled WGS sequence"/>
</dbReference>
<evidence type="ECO:0000313" key="4">
    <source>
        <dbReference type="Proteomes" id="UP000434276"/>
    </source>
</evidence>